<keyword evidence="7 8" id="KW-0472">Membrane</keyword>
<sequence length="341" mass="37874">MRIRALIIRILRQFWHDKRTLALMIVAPMLVLLLMSLVFNGEPYRPEIAVVQAPDSFVRKLEQSDAIVRRYSAEEAERALADARIDAIVSIEGGAPSVRLEGSDPSANKAVLLLLQHAVRALNPAAASAEPAVAYLHGSASMAAFDHFGPVLIGFFVFFFVFLLSGVSFLRERTGGTLERLLASPLRRWEIVVGYVTGFGLFTTIQSALIAWFAIDVLDMRMAGSFVYVLLVTLLLAVTALTFGTFLSAFANNEFQMIQFIPLVIVPQVFFSGLFNMDTMAEWLRWIGRLMPLSYGADALRDIMIRGKGWADIATDVYVLLGFSAVVLVLNVFALKKHRRI</sequence>
<proteinExistence type="inferred from homology"/>
<feature type="transmembrane region" description="Helical" evidence="8">
    <location>
        <begin position="151"/>
        <end position="170"/>
    </location>
</feature>
<gene>
    <name evidence="10" type="ORF">DLM86_13405</name>
</gene>
<evidence type="ECO:0000256" key="8">
    <source>
        <dbReference type="SAM" id="Phobius"/>
    </source>
</evidence>
<dbReference type="InterPro" id="IPR051449">
    <property type="entry name" value="ABC-2_transporter_component"/>
</dbReference>
<feature type="transmembrane region" description="Helical" evidence="8">
    <location>
        <begin position="227"/>
        <end position="250"/>
    </location>
</feature>
<feature type="transmembrane region" description="Helical" evidence="8">
    <location>
        <begin position="191"/>
        <end position="215"/>
    </location>
</feature>
<evidence type="ECO:0000256" key="4">
    <source>
        <dbReference type="ARBA" id="ARBA00022475"/>
    </source>
</evidence>
<dbReference type="Proteomes" id="UP000247476">
    <property type="component" value="Unassembled WGS sequence"/>
</dbReference>
<evidence type="ECO:0000256" key="1">
    <source>
        <dbReference type="ARBA" id="ARBA00004651"/>
    </source>
</evidence>
<evidence type="ECO:0000313" key="11">
    <source>
        <dbReference type="Proteomes" id="UP000247476"/>
    </source>
</evidence>
<evidence type="ECO:0000313" key="10">
    <source>
        <dbReference type="EMBL" id="PYI54459.1"/>
    </source>
</evidence>
<protein>
    <submittedName>
        <fullName evidence="10">ABC transporter permease</fullName>
    </submittedName>
</protein>
<keyword evidence="6 8" id="KW-1133">Transmembrane helix</keyword>
<feature type="transmembrane region" description="Helical" evidence="8">
    <location>
        <begin position="317"/>
        <end position="335"/>
    </location>
</feature>
<dbReference type="PANTHER" id="PTHR30294:SF38">
    <property type="entry name" value="TRANSPORT PERMEASE PROTEIN"/>
    <property type="match status" value="1"/>
</dbReference>
<evidence type="ECO:0000256" key="3">
    <source>
        <dbReference type="ARBA" id="ARBA00022448"/>
    </source>
</evidence>
<evidence type="ECO:0000256" key="6">
    <source>
        <dbReference type="ARBA" id="ARBA00022989"/>
    </source>
</evidence>
<keyword evidence="11" id="KW-1185">Reference proteome</keyword>
<evidence type="ECO:0000256" key="5">
    <source>
        <dbReference type="ARBA" id="ARBA00022692"/>
    </source>
</evidence>
<feature type="transmembrane region" description="Helical" evidence="8">
    <location>
        <begin position="257"/>
        <end position="275"/>
    </location>
</feature>
<dbReference type="InterPro" id="IPR013525">
    <property type="entry name" value="ABC2_TM"/>
</dbReference>
<evidence type="ECO:0000256" key="7">
    <source>
        <dbReference type="ARBA" id="ARBA00023136"/>
    </source>
</evidence>
<accession>A0A2V5K534</accession>
<evidence type="ECO:0000256" key="2">
    <source>
        <dbReference type="ARBA" id="ARBA00007783"/>
    </source>
</evidence>
<dbReference type="InterPro" id="IPR047817">
    <property type="entry name" value="ABC2_TM_bact-type"/>
</dbReference>
<keyword evidence="4" id="KW-1003">Cell membrane</keyword>
<dbReference type="GO" id="GO:0005886">
    <property type="term" value="C:plasma membrane"/>
    <property type="evidence" value="ECO:0007669"/>
    <property type="project" value="UniProtKB-SubCell"/>
</dbReference>
<organism evidence="10 11">
    <name type="scientific">Paenibacillus flagellatus</name>
    <dbReference type="NCBI Taxonomy" id="2211139"/>
    <lineage>
        <taxon>Bacteria</taxon>
        <taxon>Bacillati</taxon>
        <taxon>Bacillota</taxon>
        <taxon>Bacilli</taxon>
        <taxon>Bacillales</taxon>
        <taxon>Paenibacillaceae</taxon>
        <taxon>Paenibacillus</taxon>
    </lineage>
</organism>
<reference evidence="10 11" key="1">
    <citation type="submission" date="2018-05" db="EMBL/GenBank/DDBJ databases">
        <title>Paenibacillus flagellatus sp. nov., isolated from selenium mineral soil.</title>
        <authorList>
            <person name="Dai X."/>
        </authorList>
    </citation>
    <scope>NUCLEOTIDE SEQUENCE [LARGE SCALE GENOMIC DNA]</scope>
    <source>
        <strain evidence="10 11">DXL2</strain>
    </source>
</reference>
<dbReference type="OrthoDB" id="9776218at2"/>
<comment type="caution">
    <text evidence="10">The sequence shown here is derived from an EMBL/GenBank/DDBJ whole genome shotgun (WGS) entry which is preliminary data.</text>
</comment>
<feature type="domain" description="ABC transmembrane type-2" evidence="9">
    <location>
        <begin position="109"/>
        <end position="338"/>
    </location>
</feature>
<dbReference type="PROSITE" id="PS51012">
    <property type="entry name" value="ABC_TM2"/>
    <property type="match status" value="1"/>
</dbReference>
<keyword evidence="3" id="KW-0813">Transport</keyword>
<evidence type="ECO:0000259" key="9">
    <source>
        <dbReference type="PROSITE" id="PS51012"/>
    </source>
</evidence>
<comment type="subcellular location">
    <subcellularLocation>
        <location evidence="1">Cell membrane</location>
        <topology evidence="1">Multi-pass membrane protein</topology>
    </subcellularLocation>
</comment>
<comment type="similarity">
    <text evidence="2">Belongs to the ABC-2 integral membrane protein family.</text>
</comment>
<dbReference type="PANTHER" id="PTHR30294">
    <property type="entry name" value="MEMBRANE COMPONENT OF ABC TRANSPORTER YHHJ-RELATED"/>
    <property type="match status" value="1"/>
</dbReference>
<dbReference type="RefSeq" id="WP_110840518.1">
    <property type="nucleotide sequence ID" value="NZ_QJVJ01000005.1"/>
</dbReference>
<name>A0A2V5K534_9BACL</name>
<dbReference type="GO" id="GO:0140359">
    <property type="term" value="F:ABC-type transporter activity"/>
    <property type="evidence" value="ECO:0007669"/>
    <property type="project" value="InterPro"/>
</dbReference>
<keyword evidence="5 8" id="KW-0812">Transmembrane</keyword>
<dbReference type="AlphaFoldDB" id="A0A2V5K534"/>
<dbReference type="EMBL" id="QJVJ01000005">
    <property type="protein sequence ID" value="PYI54459.1"/>
    <property type="molecule type" value="Genomic_DNA"/>
</dbReference>
<feature type="transmembrane region" description="Helical" evidence="8">
    <location>
        <begin position="21"/>
        <end position="39"/>
    </location>
</feature>
<dbReference type="Pfam" id="PF12698">
    <property type="entry name" value="ABC2_membrane_3"/>
    <property type="match status" value="1"/>
</dbReference>